<evidence type="ECO:0000313" key="1">
    <source>
        <dbReference type="EMBL" id="STD84278.1"/>
    </source>
</evidence>
<organism evidence="1 2">
    <name type="scientific">Enterococcus gallinarum</name>
    <dbReference type="NCBI Taxonomy" id="1353"/>
    <lineage>
        <taxon>Bacteria</taxon>
        <taxon>Bacillati</taxon>
        <taxon>Bacillota</taxon>
        <taxon>Bacilli</taxon>
        <taxon>Lactobacillales</taxon>
        <taxon>Enterococcaceae</taxon>
        <taxon>Enterococcus</taxon>
    </lineage>
</organism>
<dbReference type="AlphaFoldDB" id="A0A376H7B0"/>
<protein>
    <submittedName>
        <fullName evidence="1">Uncharacterized protein</fullName>
    </submittedName>
</protein>
<dbReference type="Proteomes" id="UP000254807">
    <property type="component" value="Unassembled WGS sequence"/>
</dbReference>
<keyword evidence="2" id="KW-1185">Reference proteome</keyword>
<gene>
    <name evidence="1" type="ORF">NCTC12360_02807</name>
</gene>
<sequence>MNQTEAGTKDKKPSLFINGTPITAGQPFEPTIIIGKYKVDVQTLEKLIEFAQSGKLDEIMSSED</sequence>
<proteinExistence type="predicted"/>
<reference evidence="1 2" key="1">
    <citation type="submission" date="2018-06" db="EMBL/GenBank/DDBJ databases">
        <authorList>
            <consortium name="Pathogen Informatics"/>
            <person name="Doyle S."/>
        </authorList>
    </citation>
    <scope>NUCLEOTIDE SEQUENCE [LARGE SCALE GENOMIC DNA]</scope>
    <source>
        <strain evidence="1 2">NCTC12360</strain>
    </source>
</reference>
<evidence type="ECO:0000313" key="2">
    <source>
        <dbReference type="Proteomes" id="UP000254807"/>
    </source>
</evidence>
<name>A0A376H7B0_ENTGA</name>
<dbReference type="EMBL" id="UFYW01000001">
    <property type="protein sequence ID" value="STD84278.1"/>
    <property type="molecule type" value="Genomic_DNA"/>
</dbReference>
<accession>A0A376H7B0</accession>
<dbReference type="RefSeq" id="WP_060815353.1">
    <property type="nucleotide sequence ID" value="NZ_JARPZQ010000002.1"/>
</dbReference>